<keyword evidence="5" id="KW-0969">Cilium</keyword>
<evidence type="ECO:0000256" key="3">
    <source>
        <dbReference type="ARBA" id="ARBA00022729"/>
    </source>
</evidence>
<dbReference type="Proteomes" id="UP000320386">
    <property type="component" value="Chromosome"/>
</dbReference>
<reference evidence="5 6" key="1">
    <citation type="submission" date="2019-02" db="EMBL/GenBank/DDBJ databases">
        <title>Deep-cultivation of Planctomycetes and their phenomic and genomic characterization uncovers novel biology.</title>
        <authorList>
            <person name="Wiegand S."/>
            <person name="Jogler M."/>
            <person name="Boedeker C."/>
            <person name="Pinto D."/>
            <person name="Vollmers J."/>
            <person name="Rivas-Marin E."/>
            <person name="Kohn T."/>
            <person name="Peeters S.H."/>
            <person name="Heuer A."/>
            <person name="Rast P."/>
            <person name="Oberbeckmann S."/>
            <person name="Bunk B."/>
            <person name="Jeske O."/>
            <person name="Meyerdierks A."/>
            <person name="Storesund J.E."/>
            <person name="Kallscheuer N."/>
            <person name="Luecker S."/>
            <person name="Lage O.M."/>
            <person name="Pohl T."/>
            <person name="Merkel B.J."/>
            <person name="Hornburger P."/>
            <person name="Mueller R.-W."/>
            <person name="Bruemmer F."/>
            <person name="Labrenz M."/>
            <person name="Spormann A.M."/>
            <person name="Op den Camp H."/>
            <person name="Overmann J."/>
            <person name="Amann R."/>
            <person name="Jetten M.S.M."/>
            <person name="Mascher T."/>
            <person name="Medema M.H."/>
            <person name="Devos D.P."/>
            <person name="Kaster A.-K."/>
            <person name="Ovreas L."/>
            <person name="Rohde M."/>
            <person name="Galperin M.Y."/>
            <person name="Jogler C."/>
        </authorList>
    </citation>
    <scope>NUCLEOTIDE SEQUENCE [LARGE SCALE GENOMIC DNA]</scope>
    <source>
        <strain evidence="5 6">Pan265</strain>
    </source>
</reference>
<dbReference type="PANTHER" id="PTHR30381:SF0">
    <property type="entry name" value="FLAGELLAR P-RING PROTEIN"/>
    <property type="match status" value="1"/>
</dbReference>
<dbReference type="AlphaFoldDB" id="A0A518BZH1"/>
<dbReference type="PANTHER" id="PTHR30381">
    <property type="entry name" value="FLAGELLAR P-RING PERIPLASMIC PROTEIN FLGI"/>
    <property type="match status" value="1"/>
</dbReference>
<keyword evidence="6" id="KW-1185">Reference proteome</keyword>
<dbReference type="EMBL" id="CP036280">
    <property type="protein sequence ID" value="QDU72365.1"/>
    <property type="molecule type" value="Genomic_DNA"/>
</dbReference>
<protein>
    <submittedName>
        <fullName evidence="5">Flagellar P-ring protein</fullName>
    </submittedName>
</protein>
<keyword evidence="4" id="KW-0975">Bacterial flagellum</keyword>
<evidence type="ECO:0000256" key="4">
    <source>
        <dbReference type="ARBA" id="ARBA00023143"/>
    </source>
</evidence>
<dbReference type="InterPro" id="IPR001782">
    <property type="entry name" value="Flag_FlgI"/>
</dbReference>
<comment type="function">
    <text evidence="1">Assembles around the rod to form the L-ring and probably protects the motor/basal body from shearing forces during rotation.</text>
</comment>
<keyword evidence="5" id="KW-0282">Flagellum</keyword>
<dbReference type="GO" id="GO:0009428">
    <property type="term" value="C:bacterial-type flagellum basal body, distal rod, P ring"/>
    <property type="evidence" value="ECO:0007669"/>
    <property type="project" value="InterPro"/>
</dbReference>
<sequence>MPYLTSKTVRVVVCLIALLTLVLPVQATRIGDLVRVHGAESSKIVGMGLVFGLTGTGDGGRFLPSMRQLAEIIGTLGDPNVVADELRNANNVAMVYLEAIVPENGISRGDPLDVRVAAAGPASSLVGGRLFMVPMVGPRRDVVTEPLAFASGMVTVEDIENPATGIIYDGAIAAVTLSPQYMDRQGRVTLIINPEHASFQLANNIANVISGLVSPDGDPVAHPLNAKTIIIQVPPSERSNIVRFLSPILDTHIDRDFIAPGALVVVNEKTGTIVFTDEVEISPAGISHGGMSIQRITPEPIPNPAQPLIEQQHVLALDPSDRPNPKLADLVEAFNQLKVPAADRIAIIRTLEKAKRLHAKVVYE</sequence>
<dbReference type="GO" id="GO:0030288">
    <property type="term" value="C:outer membrane-bounded periplasmic space"/>
    <property type="evidence" value="ECO:0007669"/>
    <property type="project" value="InterPro"/>
</dbReference>
<dbReference type="OrthoDB" id="9786431at2"/>
<dbReference type="PRINTS" id="PR01010">
    <property type="entry name" value="FLGPRINGFLGI"/>
</dbReference>
<dbReference type="Pfam" id="PF02119">
    <property type="entry name" value="FlgI"/>
    <property type="match status" value="1"/>
</dbReference>
<evidence type="ECO:0000256" key="2">
    <source>
        <dbReference type="ARBA" id="ARBA00004117"/>
    </source>
</evidence>
<evidence type="ECO:0000256" key="1">
    <source>
        <dbReference type="ARBA" id="ARBA00002591"/>
    </source>
</evidence>
<proteinExistence type="predicted"/>
<dbReference type="KEGG" id="mcad:Pan265_22300"/>
<name>A0A518BZH1_9BACT</name>
<gene>
    <name evidence="5" type="primary">flgI</name>
    <name evidence="5" type="ORF">Pan265_22300</name>
</gene>
<evidence type="ECO:0000313" key="6">
    <source>
        <dbReference type="Proteomes" id="UP000320386"/>
    </source>
</evidence>
<comment type="subcellular location">
    <subcellularLocation>
        <location evidence="2">Bacterial flagellum basal body</location>
    </subcellularLocation>
</comment>
<dbReference type="GO" id="GO:0071973">
    <property type="term" value="P:bacterial-type flagellum-dependent cell motility"/>
    <property type="evidence" value="ECO:0007669"/>
    <property type="project" value="InterPro"/>
</dbReference>
<evidence type="ECO:0000313" key="5">
    <source>
        <dbReference type="EMBL" id="QDU72365.1"/>
    </source>
</evidence>
<accession>A0A518BZH1</accession>
<dbReference type="GO" id="GO:0005198">
    <property type="term" value="F:structural molecule activity"/>
    <property type="evidence" value="ECO:0007669"/>
    <property type="project" value="InterPro"/>
</dbReference>
<keyword evidence="3" id="KW-0732">Signal</keyword>
<keyword evidence="5" id="KW-0966">Cell projection</keyword>
<dbReference type="RefSeq" id="WP_145446537.1">
    <property type="nucleotide sequence ID" value="NZ_CP036280.1"/>
</dbReference>
<organism evidence="5 6">
    <name type="scientific">Mucisphaera calidilacus</name>
    <dbReference type="NCBI Taxonomy" id="2527982"/>
    <lineage>
        <taxon>Bacteria</taxon>
        <taxon>Pseudomonadati</taxon>
        <taxon>Planctomycetota</taxon>
        <taxon>Phycisphaerae</taxon>
        <taxon>Phycisphaerales</taxon>
        <taxon>Phycisphaeraceae</taxon>
        <taxon>Mucisphaera</taxon>
    </lineage>
</organism>